<dbReference type="Proteomes" id="UP000054350">
    <property type="component" value="Unassembled WGS sequence"/>
</dbReference>
<proteinExistence type="predicted"/>
<sequence length="173" mass="19491">MFTTIGGVATASVTDSYADDSAALHGTDSYLDDFLTSGRAALADLADQRHVLKRMHQRNRACRRDRYAPSNLGPSVANHVNFSRTEPSLTSIIKGARQSRRYADNIQLIKHRTRMATIITSTSSPPPYRAHAYHLHPTRRHIHDDWLRRRLARDTTPVKPPLSTKPHRNSTTS</sequence>
<reference evidence="2 3" key="1">
    <citation type="submission" date="2009-11" db="EMBL/GenBank/DDBJ databases">
        <title>Annotation of Allomyces macrogynus ATCC 38327.</title>
        <authorList>
            <consortium name="The Broad Institute Genome Sequencing Platform"/>
            <person name="Russ C."/>
            <person name="Cuomo C."/>
            <person name="Burger G."/>
            <person name="Gray M.W."/>
            <person name="Holland P.W.H."/>
            <person name="King N."/>
            <person name="Lang F.B.F."/>
            <person name="Roger A.J."/>
            <person name="Ruiz-Trillo I."/>
            <person name="Young S.K."/>
            <person name="Zeng Q."/>
            <person name="Gargeya S."/>
            <person name="Fitzgerald M."/>
            <person name="Haas B."/>
            <person name="Abouelleil A."/>
            <person name="Alvarado L."/>
            <person name="Arachchi H.M."/>
            <person name="Berlin A."/>
            <person name="Chapman S.B."/>
            <person name="Gearin G."/>
            <person name="Goldberg J."/>
            <person name="Griggs A."/>
            <person name="Gujja S."/>
            <person name="Hansen M."/>
            <person name="Heiman D."/>
            <person name="Howarth C."/>
            <person name="Larimer J."/>
            <person name="Lui A."/>
            <person name="MacDonald P.J.P."/>
            <person name="McCowen C."/>
            <person name="Montmayeur A."/>
            <person name="Murphy C."/>
            <person name="Neiman D."/>
            <person name="Pearson M."/>
            <person name="Priest M."/>
            <person name="Roberts A."/>
            <person name="Saif S."/>
            <person name="Shea T."/>
            <person name="Sisk P."/>
            <person name="Stolte C."/>
            <person name="Sykes S."/>
            <person name="Wortman J."/>
            <person name="Nusbaum C."/>
            <person name="Birren B."/>
        </authorList>
    </citation>
    <scope>NUCLEOTIDE SEQUENCE [LARGE SCALE GENOMIC DNA]</scope>
    <source>
        <strain evidence="2 3">ATCC 38327</strain>
    </source>
</reference>
<dbReference type="OrthoDB" id="10477023at2759"/>
<evidence type="ECO:0000313" key="2">
    <source>
        <dbReference type="EMBL" id="KNE73175.1"/>
    </source>
</evidence>
<dbReference type="AlphaFoldDB" id="A0A0L0TEQ2"/>
<gene>
    <name evidence="2" type="ORF">AMAG_20697</name>
</gene>
<evidence type="ECO:0000313" key="3">
    <source>
        <dbReference type="Proteomes" id="UP000054350"/>
    </source>
</evidence>
<protein>
    <submittedName>
        <fullName evidence="2">Uncharacterized protein</fullName>
    </submittedName>
</protein>
<keyword evidence="3" id="KW-1185">Reference proteome</keyword>
<dbReference type="VEuPathDB" id="FungiDB:AMAG_20697"/>
<accession>A0A0L0TEQ2</accession>
<reference evidence="3" key="2">
    <citation type="submission" date="2009-11" db="EMBL/GenBank/DDBJ databases">
        <title>The Genome Sequence of Allomyces macrogynus strain ATCC 38327.</title>
        <authorList>
            <consortium name="The Broad Institute Genome Sequencing Platform"/>
            <person name="Russ C."/>
            <person name="Cuomo C."/>
            <person name="Shea T."/>
            <person name="Young S.K."/>
            <person name="Zeng Q."/>
            <person name="Koehrsen M."/>
            <person name="Haas B."/>
            <person name="Borodovsky M."/>
            <person name="Guigo R."/>
            <person name="Alvarado L."/>
            <person name="Berlin A."/>
            <person name="Borenstein D."/>
            <person name="Chen Z."/>
            <person name="Engels R."/>
            <person name="Freedman E."/>
            <person name="Gellesch M."/>
            <person name="Goldberg J."/>
            <person name="Griggs A."/>
            <person name="Gujja S."/>
            <person name="Heiman D."/>
            <person name="Hepburn T."/>
            <person name="Howarth C."/>
            <person name="Jen D."/>
            <person name="Larson L."/>
            <person name="Lewis B."/>
            <person name="Mehta T."/>
            <person name="Park D."/>
            <person name="Pearson M."/>
            <person name="Roberts A."/>
            <person name="Saif S."/>
            <person name="Shenoy N."/>
            <person name="Sisk P."/>
            <person name="Stolte C."/>
            <person name="Sykes S."/>
            <person name="Walk T."/>
            <person name="White J."/>
            <person name="Yandava C."/>
            <person name="Burger G."/>
            <person name="Gray M.W."/>
            <person name="Holland P.W.H."/>
            <person name="King N."/>
            <person name="Lang F.B.F."/>
            <person name="Roger A.J."/>
            <person name="Ruiz-Trillo I."/>
            <person name="Lander E."/>
            <person name="Nusbaum C."/>
        </authorList>
    </citation>
    <scope>NUCLEOTIDE SEQUENCE [LARGE SCALE GENOMIC DNA]</scope>
    <source>
        <strain evidence="3">ATCC 38327</strain>
    </source>
</reference>
<dbReference type="EMBL" id="GG745389">
    <property type="protein sequence ID" value="KNE73175.1"/>
    <property type="molecule type" value="Genomic_DNA"/>
</dbReference>
<name>A0A0L0TEQ2_ALLM3</name>
<organism evidence="2 3">
    <name type="scientific">Allomyces macrogynus (strain ATCC 38327)</name>
    <name type="common">Allomyces javanicus var. macrogynus</name>
    <dbReference type="NCBI Taxonomy" id="578462"/>
    <lineage>
        <taxon>Eukaryota</taxon>
        <taxon>Fungi</taxon>
        <taxon>Fungi incertae sedis</taxon>
        <taxon>Blastocladiomycota</taxon>
        <taxon>Blastocladiomycetes</taxon>
        <taxon>Blastocladiales</taxon>
        <taxon>Blastocladiaceae</taxon>
        <taxon>Allomyces</taxon>
    </lineage>
</organism>
<evidence type="ECO:0000256" key="1">
    <source>
        <dbReference type="SAM" id="MobiDB-lite"/>
    </source>
</evidence>
<feature type="region of interest" description="Disordered" evidence="1">
    <location>
        <begin position="152"/>
        <end position="173"/>
    </location>
</feature>